<sequence length="183" mass="20177">MSTQSGNGTDLKWSSPVLDLLLKYGPVAVVVVGAAWAAFTWIAQRSDQAGREETRQAEAARVAIRESQKPFLEKQLAFYFEAAKATAALSTRDPKDQEWASARKRFWELYWGELGVVESPQIASGMVAFGQTLRELEKCVDDGKTCDGLQRPLTGASLALAHSIRESIEAGWGYRLDELPAKK</sequence>
<keyword evidence="1" id="KW-0472">Membrane</keyword>
<accession>A0A939MA41</accession>
<reference evidence="2" key="1">
    <citation type="submission" date="2021-03" db="EMBL/GenBank/DDBJ databases">
        <title>Whole Genome Sequence of Bradyrhizobium sp. Strain 144S4.</title>
        <authorList>
            <person name="Bromfield E.S.P."/>
            <person name="Cloutier S."/>
        </authorList>
    </citation>
    <scope>NUCLEOTIDE SEQUENCE [LARGE SCALE GENOMIC DNA]</scope>
    <source>
        <strain evidence="2">144S4</strain>
    </source>
</reference>
<name>A0A939MA41_9BRAD</name>
<protein>
    <submittedName>
        <fullName evidence="2">Uncharacterized protein</fullName>
    </submittedName>
</protein>
<feature type="transmembrane region" description="Helical" evidence="1">
    <location>
        <begin position="20"/>
        <end position="42"/>
    </location>
</feature>
<organism evidence="2">
    <name type="scientific">Bradyrhizobium barranii subsp. barranii</name>
    <dbReference type="NCBI Taxonomy" id="2823807"/>
    <lineage>
        <taxon>Bacteria</taxon>
        <taxon>Pseudomonadati</taxon>
        <taxon>Pseudomonadota</taxon>
        <taxon>Alphaproteobacteria</taxon>
        <taxon>Hyphomicrobiales</taxon>
        <taxon>Nitrobacteraceae</taxon>
        <taxon>Bradyrhizobium</taxon>
        <taxon>Bradyrhizobium barranii</taxon>
    </lineage>
</organism>
<evidence type="ECO:0000313" key="2">
    <source>
        <dbReference type="EMBL" id="MBO1865528.1"/>
    </source>
</evidence>
<gene>
    <name evidence="3" type="ORF">J4G43_030920</name>
    <name evidence="2" type="ORF">J4G43_32900</name>
</gene>
<dbReference type="AlphaFoldDB" id="A0A939MA41"/>
<dbReference type="EMBL" id="CP086136">
    <property type="protein sequence ID" value="UEM09147.1"/>
    <property type="molecule type" value="Genomic_DNA"/>
</dbReference>
<evidence type="ECO:0000256" key="1">
    <source>
        <dbReference type="SAM" id="Phobius"/>
    </source>
</evidence>
<evidence type="ECO:0000313" key="4">
    <source>
        <dbReference type="Proteomes" id="UP000664702"/>
    </source>
</evidence>
<dbReference type="KEGG" id="bban:J4G43_030920"/>
<evidence type="ECO:0000313" key="3">
    <source>
        <dbReference type="EMBL" id="UEM09147.1"/>
    </source>
</evidence>
<proteinExistence type="predicted"/>
<dbReference type="RefSeq" id="WP_208087283.1">
    <property type="nucleotide sequence ID" value="NZ_CP086136.1"/>
</dbReference>
<keyword evidence="1" id="KW-0812">Transmembrane</keyword>
<dbReference type="Proteomes" id="UP000664702">
    <property type="component" value="Chromosome"/>
</dbReference>
<keyword evidence="1" id="KW-1133">Transmembrane helix</keyword>
<reference evidence="3 4" key="2">
    <citation type="journal article" date="2022" name="Int. J. Syst. Evol. Microbiol.">
        <title>Strains of Bradyrhizobium barranii sp. nov. associated with legumes native to Canada are symbionts of soybeans and belong to different subspecies (subsp. barranii subsp. nov. and subsp. apii subsp. nov.) and symbiovars (sv. glycinearum and sv. septentrionale).</title>
        <authorList>
            <person name="Bromfield E.S.P."/>
            <person name="Cloutier S."/>
            <person name="Wasai-Hara S."/>
            <person name="Minamisawa K."/>
        </authorList>
    </citation>
    <scope>NUCLEOTIDE SEQUENCE [LARGE SCALE GENOMIC DNA]</scope>
    <source>
        <strain evidence="3 4">144S4</strain>
    </source>
</reference>
<dbReference type="EMBL" id="JAGEMI010000001">
    <property type="protein sequence ID" value="MBO1865528.1"/>
    <property type="molecule type" value="Genomic_DNA"/>
</dbReference>